<comment type="subcellular location">
    <subcellularLocation>
        <location evidence="1 8">Cell outer membrane</location>
        <topology evidence="1 8">Multi-pass membrane protein</topology>
    </subcellularLocation>
</comment>
<dbReference type="Pfam" id="PF07715">
    <property type="entry name" value="Plug"/>
    <property type="match status" value="1"/>
</dbReference>
<gene>
    <name evidence="12" type="ORF">EZE20_04360</name>
</gene>
<keyword evidence="12" id="KW-0675">Receptor</keyword>
<evidence type="ECO:0000259" key="10">
    <source>
        <dbReference type="Pfam" id="PF00593"/>
    </source>
</evidence>
<dbReference type="InterPro" id="IPR023997">
    <property type="entry name" value="TonB-dep_OMP_SusC/RagA_CS"/>
</dbReference>
<dbReference type="Proteomes" id="UP000295706">
    <property type="component" value="Unassembled WGS sequence"/>
</dbReference>
<sequence>MQKNITKPVRLQSKRRGILRHTRIGLLAAALFQVSQVTTFAASAEPFAYGEITSVDKTIRGRVTDKTSGEGLPGVNVVVKGTSQGTSTDERGNFVLNAADNAATIVFSFVGYISQEVAIGNRNTIDISLEADTKVLSEVVVIGYGTAKKSDLTGSVSSVKEAELKERPAPSLNQMMAGRMPGVQVNTNSGRPGGRTNVRIRGFSSINSSNNPLYVVDGVMLPQGNLSQYSSAIDYLNPNDIVSVEVLKDASSTAIYGARGANGVILVTTKKGKAGESTITYNTDLSVSTIGPNRPQVLNAKEYLAVEDLAYANIAKYDPAGWASGRYNNLNPVTRRQAYSERFPGIFDANLNPLYDTDWFEEATQNRLSQNHQLGFSGGNQRTTYALSLNYRDEQGLIKTTYQKRYAARFSIDDQVKKWLKIGATLSYNNQNERLSDVNDAVSRQIVEDFPFLPVRYADGTFANNRDYPQAEGTMSSVHRLMGRQYIIGTQNTLGSIYANITLAPSLQFRSVVGANVITQEINQSQTRTLALSQFGTAEKVNNKSTFWSWENYLTYDKTFNGIHTINALAGISWQETNNTGLRAFVQNFATDFFGFDNLGAGATNPTVGSGASRFAFSSYFGRVNYGLKNKYLVTLTGRADGSSKFGDNNKFSFFPSGALAWRVSEEEFLKSNPVISNLKLRSSYGVTGNSEIPPYSSLSLLSSNYATVYGDTRVGGTGINRLANPNLRWERTAQTDIGAEIGLFKGRVSLEADYYYRKTTDMLLDAPVPRTSGYAVIRTNVGSMENKGFEFAVNTVNVERGSFSWTSNINWSLNRNKVLSLATPSDIFGVGGPNFTNPTSVIRVGEPVGSFYGLIRDGIWSEAERDEAAQFRSYRNNLTMLPGDIKYRDLNGDKAITDADRTIIGNGSPKGWGSVMNTVRFGNFDLMLDLQFVYGNDVLDLTLHPSEDRQAIANSYTTVLDAWTPTNQDSQVAEIRETRAGYVTNVDTRWVFDGSFIRGRNLLLGYNLPADLTSKLKMSRVRLYVSAQNFFLLTKYPHGDPEATPTNGNEASNVFSQGIIWHGYPKPTIYMGGIQISL</sequence>
<keyword evidence="3 8" id="KW-1134">Transmembrane beta strand</keyword>
<organism evidence="12 13">
    <name type="scientific">Arundinibacter roseus</name>
    <dbReference type="NCBI Taxonomy" id="2070510"/>
    <lineage>
        <taxon>Bacteria</taxon>
        <taxon>Pseudomonadati</taxon>
        <taxon>Bacteroidota</taxon>
        <taxon>Cytophagia</taxon>
        <taxon>Cytophagales</taxon>
        <taxon>Spirosomataceae</taxon>
        <taxon>Arundinibacter</taxon>
    </lineage>
</organism>
<dbReference type="SUPFAM" id="SSF49464">
    <property type="entry name" value="Carboxypeptidase regulatory domain-like"/>
    <property type="match status" value="1"/>
</dbReference>
<comment type="similarity">
    <text evidence="8 9">Belongs to the TonB-dependent receptor family.</text>
</comment>
<dbReference type="Gene3D" id="2.170.130.10">
    <property type="entry name" value="TonB-dependent receptor, plug domain"/>
    <property type="match status" value="1"/>
</dbReference>
<dbReference type="PROSITE" id="PS52016">
    <property type="entry name" value="TONB_DEPENDENT_REC_3"/>
    <property type="match status" value="1"/>
</dbReference>
<evidence type="ECO:0000256" key="9">
    <source>
        <dbReference type="RuleBase" id="RU003357"/>
    </source>
</evidence>
<proteinExistence type="inferred from homology"/>
<keyword evidence="5 9" id="KW-0798">TonB box</keyword>
<dbReference type="InterPro" id="IPR039426">
    <property type="entry name" value="TonB-dep_rcpt-like"/>
</dbReference>
<dbReference type="RefSeq" id="WP_132114866.1">
    <property type="nucleotide sequence ID" value="NZ_SMJU01000002.1"/>
</dbReference>
<dbReference type="InterPro" id="IPR000531">
    <property type="entry name" value="Beta-barrel_TonB"/>
</dbReference>
<protein>
    <submittedName>
        <fullName evidence="12">TonB-dependent receptor</fullName>
    </submittedName>
</protein>
<dbReference type="InterPro" id="IPR012910">
    <property type="entry name" value="Plug_dom"/>
</dbReference>
<dbReference type="InterPro" id="IPR023996">
    <property type="entry name" value="TonB-dep_OMP_SusC/RagA"/>
</dbReference>
<comment type="caution">
    <text evidence="12">The sequence shown here is derived from an EMBL/GenBank/DDBJ whole genome shotgun (WGS) entry which is preliminary data.</text>
</comment>
<reference evidence="12 13" key="1">
    <citation type="submission" date="2019-02" db="EMBL/GenBank/DDBJ databases">
        <title>Arundinibacter roseus gen. nov., sp. nov., a new member of the family Cytophagaceae.</title>
        <authorList>
            <person name="Szuroczki S."/>
            <person name="Khayer B."/>
            <person name="Sproer C."/>
            <person name="Toumi M."/>
            <person name="Szabo A."/>
            <person name="Felfoldi T."/>
            <person name="Schumann P."/>
            <person name="Toth E."/>
        </authorList>
    </citation>
    <scope>NUCLEOTIDE SEQUENCE [LARGE SCALE GENOMIC DNA]</scope>
    <source>
        <strain evidence="12 13">DMA-k-7a</strain>
    </source>
</reference>
<evidence type="ECO:0000256" key="2">
    <source>
        <dbReference type="ARBA" id="ARBA00022448"/>
    </source>
</evidence>
<dbReference type="Pfam" id="PF13715">
    <property type="entry name" value="CarbopepD_reg_2"/>
    <property type="match status" value="1"/>
</dbReference>
<dbReference type="Gene3D" id="2.60.40.1120">
    <property type="entry name" value="Carboxypeptidase-like, regulatory domain"/>
    <property type="match status" value="1"/>
</dbReference>
<evidence type="ECO:0000256" key="8">
    <source>
        <dbReference type="PROSITE-ProRule" id="PRU01360"/>
    </source>
</evidence>
<feature type="domain" description="TonB-dependent receptor-like beta-barrel" evidence="10">
    <location>
        <begin position="492"/>
        <end position="812"/>
    </location>
</feature>
<evidence type="ECO:0000256" key="5">
    <source>
        <dbReference type="ARBA" id="ARBA00023077"/>
    </source>
</evidence>
<feature type="domain" description="TonB-dependent receptor plug" evidence="11">
    <location>
        <begin position="149"/>
        <end position="264"/>
    </location>
</feature>
<dbReference type="SUPFAM" id="SSF56935">
    <property type="entry name" value="Porins"/>
    <property type="match status" value="1"/>
</dbReference>
<keyword evidence="6 8" id="KW-0472">Membrane</keyword>
<evidence type="ECO:0000259" key="11">
    <source>
        <dbReference type="Pfam" id="PF07715"/>
    </source>
</evidence>
<dbReference type="NCBIfam" id="TIGR04057">
    <property type="entry name" value="SusC_RagA_signa"/>
    <property type="match status" value="1"/>
</dbReference>
<dbReference type="EMBL" id="SMJU01000002">
    <property type="protein sequence ID" value="TDB68163.1"/>
    <property type="molecule type" value="Genomic_DNA"/>
</dbReference>
<dbReference type="Pfam" id="PF00593">
    <property type="entry name" value="TonB_dep_Rec_b-barrel"/>
    <property type="match status" value="1"/>
</dbReference>
<dbReference type="AlphaFoldDB" id="A0A4R4KJM0"/>
<dbReference type="OrthoDB" id="9768177at2"/>
<evidence type="ECO:0000313" key="12">
    <source>
        <dbReference type="EMBL" id="TDB68163.1"/>
    </source>
</evidence>
<evidence type="ECO:0000256" key="3">
    <source>
        <dbReference type="ARBA" id="ARBA00022452"/>
    </source>
</evidence>
<keyword evidence="13" id="KW-1185">Reference proteome</keyword>
<keyword evidence="4 8" id="KW-0812">Transmembrane</keyword>
<keyword evidence="2 8" id="KW-0813">Transport</keyword>
<accession>A0A4R4KJM0</accession>
<evidence type="ECO:0000256" key="6">
    <source>
        <dbReference type="ARBA" id="ARBA00023136"/>
    </source>
</evidence>
<evidence type="ECO:0000256" key="7">
    <source>
        <dbReference type="ARBA" id="ARBA00023237"/>
    </source>
</evidence>
<evidence type="ECO:0000256" key="1">
    <source>
        <dbReference type="ARBA" id="ARBA00004571"/>
    </source>
</evidence>
<keyword evidence="7 8" id="KW-0998">Cell outer membrane</keyword>
<name>A0A4R4KJM0_9BACT</name>
<dbReference type="NCBIfam" id="TIGR04056">
    <property type="entry name" value="OMP_RagA_SusC"/>
    <property type="match status" value="1"/>
</dbReference>
<dbReference type="InterPro" id="IPR008969">
    <property type="entry name" value="CarboxyPept-like_regulatory"/>
</dbReference>
<dbReference type="GO" id="GO:0009279">
    <property type="term" value="C:cell outer membrane"/>
    <property type="evidence" value="ECO:0007669"/>
    <property type="project" value="UniProtKB-SubCell"/>
</dbReference>
<dbReference type="InterPro" id="IPR037066">
    <property type="entry name" value="Plug_dom_sf"/>
</dbReference>
<dbReference type="InterPro" id="IPR036942">
    <property type="entry name" value="Beta-barrel_TonB_sf"/>
</dbReference>
<dbReference type="Gene3D" id="2.40.170.20">
    <property type="entry name" value="TonB-dependent receptor, beta-barrel domain"/>
    <property type="match status" value="1"/>
</dbReference>
<evidence type="ECO:0000256" key="4">
    <source>
        <dbReference type="ARBA" id="ARBA00022692"/>
    </source>
</evidence>
<dbReference type="FunFam" id="2.170.130.10:FF:000008">
    <property type="entry name" value="SusC/RagA family TonB-linked outer membrane protein"/>
    <property type="match status" value="1"/>
</dbReference>
<evidence type="ECO:0000313" key="13">
    <source>
        <dbReference type="Proteomes" id="UP000295706"/>
    </source>
</evidence>